<dbReference type="EMBL" id="MIKB01000016">
    <property type="protein sequence ID" value="OEG15113.1"/>
    <property type="molecule type" value="Genomic_DNA"/>
</dbReference>
<evidence type="ECO:0000313" key="2">
    <source>
        <dbReference type="EMBL" id="OEG15113.1"/>
    </source>
</evidence>
<dbReference type="Proteomes" id="UP000094764">
    <property type="component" value="Unassembled WGS sequence"/>
</dbReference>
<keyword evidence="1" id="KW-0472">Membrane</keyword>
<feature type="transmembrane region" description="Helical" evidence="1">
    <location>
        <begin position="18"/>
        <end position="36"/>
    </location>
</feature>
<feature type="transmembrane region" description="Helical" evidence="1">
    <location>
        <begin position="216"/>
        <end position="236"/>
    </location>
</feature>
<comment type="caution">
    <text evidence="2">The sequence shown here is derived from an EMBL/GenBank/DDBJ whole genome shotgun (WGS) entry which is preliminary data.</text>
</comment>
<evidence type="ECO:0000256" key="1">
    <source>
        <dbReference type="SAM" id="Phobius"/>
    </source>
</evidence>
<dbReference type="AlphaFoldDB" id="A0A1E5GQY2"/>
<evidence type="ECO:0008006" key="4">
    <source>
        <dbReference type="Google" id="ProtNLM"/>
    </source>
</evidence>
<keyword evidence="3" id="KW-1185">Reference proteome</keyword>
<gene>
    <name evidence="2" type="ORF">BCR23_09745</name>
</gene>
<dbReference type="STRING" id="903983.BCR23_09745"/>
<dbReference type="RefSeq" id="WP_069635606.1">
    <property type="nucleotide sequence ID" value="NZ_JXKZ01000022.1"/>
</dbReference>
<reference evidence="3" key="1">
    <citation type="submission" date="2016-09" db="EMBL/GenBank/DDBJ databases">
        <authorList>
            <person name="Gulvik C.A."/>
        </authorList>
    </citation>
    <scope>NUCLEOTIDE SEQUENCE [LARGE SCALE GENOMIC DNA]</scope>
    <source>
        <strain evidence="3">LMG 26306</strain>
    </source>
</reference>
<keyword evidence="1" id="KW-1133">Transmembrane helix</keyword>
<organism evidence="2 3">
    <name type="scientific">Enterococcus quebecensis</name>
    <dbReference type="NCBI Taxonomy" id="903983"/>
    <lineage>
        <taxon>Bacteria</taxon>
        <taxon>Bacillati</taxon>
        <taxon>Bacillota</taxon>
        <taxon>Bacilli</taxon>
        <taxon>Lactobacillales</taxon>
        <taxon>Enterococcaceae</taxon>
        <taxon>Enterococcus</taxon>
    </lineage>
</organism>
<sequence>MIIFNTLKADFYRIIKSALGFYSIVGLMVLGLLFAFLGKDTSALETLESGLGNGTLLLPVFLTNVFVIAWGHEFSFRIVNNSLISGMKRSQFFISKVLLTFILTLFFVGMYTGSLLLGTYFFSGGFEIMSVLKVIALQTPLYLAAGSLGILLFNVLKTSYVCIAAFISIAFIGDNLLGNVISTYFSQYDFILDTLFFSNLRTVVGYEALSQGTLQLMMVSSVVYGLLALIVSFSVFQKREFK</sequence>
<proteinExistence type="predicted"/>
<dbReference type="OrthoDB" id="2182311at2"/>
<feature type="transmembrane region" description="Helical" evidence="1">
    <location>
        <begin position="134"/>
        <end position="153"/>
    </location>
</feature>
<feature type="transmembrane region" description="Helical" evidence="1">
    <location>
        <begin position="97"/>
        <end position="122"/>
    </location>
</feature>
<name>A0A1E5GQY2_9ENTE</name>
<accession>A0A1E5GQY2</accession>
<evidence type="ECO:0000313" key="3">
    <source>
        <dbReference type="Proteomes" id="UP000094764"/>
    </source>
</evidence>
<feature type="transmembrane region" description="Helical" evidence="1">
    <location>
        <begin position="56"/>
        <end position="76"/>
    </location>
</feature>
<keyword evidence="1" id="KW-0812">Transmembrane</keyword>
<protein>
    <recommendedName>
        <fullName evidence="4">ABC transporter permease</fullName>
    </recommendedName>
</protein>
<feature type="transmembrane region" description="Helical" evidence="1">
    <location>
        <begin position="160"/>
        <end position="185"/>
    </location>
</feature>